<dbReference type="OrthoDB" id="10257263at2759"/>
<name>A0A9W8KAL4_9AGAR</name>
<evidence type="ECO:0000313" key="2">
    <source>
        <dbReference type="EMBL" id="KAJ3513534.1"/>
    </source>
</evidence>
<dbReference type="SUPFAM" id="SSF158745">
    <property type="entry name" value="LanC-like"/>
    <property type="match status" value="1"/>
</dbReference>
<dbReference type="SMART" id="SM01260">
    <property type="entry name" value="LANC_like"/>
    <property type="match status" value="1"/>
</dbReference>
<dbReference type="Gene3D" id="1.50.10.10">
    <property type="match status" value="1"/>
</dbReference>
<keyword evidence="1" id="KW-0479">Metal-binding</keyword>
<sequence length="481" mass="53605">MPPTPRFIPLPSKPPSELKDWESLNTDISNALLKELRKVQQSARDGKVSRHDSIYTGISGIAFMEYHLASMRTPLQNEILAPNLLVAVGDRNLARALRHSPIDHKVMYSPSRLSFIESSVGLATLVLIRASSTTERIVSDSWQEAKRYLEYTIEQTLAEDAEIYSPSDKEDGCEVLYGRAGLLYALLYLRKHLDGRPQQERASLESLTSDVTLSRLVDSIVQRGQHGSLVLSSEFRARDSAYLPPLMWTWHRKRYMGGAHGLTGILQILLSCPSSLVQKHLPVIFRTLSWLVDIQDESGNWPTKCPTQLGVSGDSDLVQMFIAITRWCHGAPGIVMLLSIALRILQIQKDLIAVEEPTLNKLYRSLQLGAQAVYHRGLLRKGVGLCHGVAGNVYALLATSDVIDTSSDRRYFAKAAHLAFLATFHDDKTVLDMTIPDHPWSLFEGLAGMCCAWAEVLSRMDSKLPRRPSSGFPAYDDLVSV</sequence>
<evidence type="ECO:0000313" key="3">
    <source>
        <dbReference type="Proteomes" id="UP001148786"/>
    </source>
</evidence>
<dbReference type="PRINTS" id="PR01950">
    <property type="entry name" value="LANCSUPER"/>
</dbReference>
<organism evidence="2 3">
    <name type="scientific">Agrocybe chaxingu</name>
    <dbReference type="NCBI Taxonomy" id="84603"/>
    <lineage>
        <taxon>Eukaryota</taxon>
        <taxon>Fungi</taxon>
        <taxon>Dikarya</taxon>
        <taxon>Basidiomycota</taxon>
        <taxon>Agaricomycotina</taxon>
        <taxon>Agaricomycetes</taxon>
        <taxon>Agaricomycetidae</taxon>
        <taxon>Agaricales</taxon>
        <taxon>Agaricineae</taxon>
        <taxon>Strophariaceae</taxon>
        <taxon>Agrocybe</taxon>
    </lineage>
</organism>
<dbReference type="EMBL" id="JANKHO010000193">
    <property type="protein sequence ID" value="KAJ3513534.1"/>
    <property type="molecule type" value="Genomic_DNA"/>
</dbReference>
<feature type="binding site" evidence="1">
    <location>
        <position position="387"/>
    </location>
    <ligand>
        <name>Zn(2+)</name>
        <dbReference type="ChEBI" id="CHEBI:29105"/>
    </ligand>
</feature>
<comment type="caution">
    <text evidence="2">The sequence shown here is derived from an EMBL/GenBank/DDBJ whole genome shotgun (WGS) entry which is preliminary data.</text>
</comment>
<evidence type="ECO:0000256" key="1">
    <source>
        <dbReference type="PIRSR" id="PIRSR607822-1"/>
    </source>
</evidence>
<proteinExistence type="predicted"/>
<dbReference type="Proteomes" id="UP001148786">
    <property type="component" value="Unassembled WGS sequence"/>
</dbReference>
<feature type="binding site" evidence="1">
    <location>
        <position position="328"/>
    </location>
    <ligand>
        <name>Zn(2+)</name>
        <dbReference type="ChEBI" id="CHEBI:29105"/>
    </ligand>
</feature>
<dbReference type="InterPro" id="IPR007822">
    <property type="entry name" value="LANC-like"/>
</dbReference>
<dbReference type="InterPro" id="IPR012341">
    <property type="entry name" value="6hp_glycosidase-like_sf"/>
</dbReference>
<feature type="binding site" evidence="1">
    <location>
        <position position="386"/>
    </location>
    <ligand>
        <name>Zn(2+)</name>
        <dbReference type="ChEBI" id="CHEBI:29105"/>
    </ligand>
</feature>
<keyword evidence="3" id="KW-1185">Reference proteome</keyword>
<dbReference type="AlphaFoldDB" id="A0A9W8KAL4"/>
<protein>
    <recommendedName>
        <fullName evidence="4">Lanthionine synthetase C family protein</fullName>
    </recommendedName>
</protein>
<dbReference type="PANTHER" id="PTHR12736:SF7">
    <property type="entry name" value="LANC-LIKE PROTEIN 3"/>
    <property type="match status" value="1"/>
</dbReference>
<dbReference type="GO" id="GO:0046872">
    <property type="term" value="F:metal ion binding"/>
    <property type="evidence" value="ECO:0007669"/>
    <property type="project" value="UniProtKB-KW"/>
</dbReference>
<dbReference type="GO" id="GO:0031179">
    <property type="term" value="P:peptide modification"/>
    <property type="evidence" value="ECO:0007669"/>
    <property type="project" value="InterPro"/>
</dbReference>
<gene>
    <name evidence="2" type="ORF">NLJ89_g2891</name>
</gene>
<dbReference type="PANTHER" id="PTHR12736">
    <property type="entry name" value="LANC-LIKE PROTEIN"/>
    <property type="match status" value="1"/>
</dbReference>
<dbReference type="CDD" id="cd04794">
    <property type="entry name" value="euk_LANCL"/>
    <property type="match status" value="1"/>
</dbReference>
<dbReference type="Pfam" id="PF05147">
    <property type="entry name" value="LANC_like"/>
    <property type="match status" value="1"/>
</dbReference>
<reference evidence="2" key="1">
    <citation type="submission" date="2022-07" db="EMBL/GenBank/DDBJ databases">
        <title>Genome Sequence of Agrocybe chaxingu.</title>
        <authorList>
            <person name="Buettner E."/>
        </authorList>
    </citation>
    <scope>NUCLEOTIDE SEQUENCE</scope>
    <source>
        <strain evidence="2">MP-N11</strain>
    </source>
</reference>
<dbReference type="GO" id="GO:0005886">
    <property type="term" value="C:plasma membrane"/>
    <property type="evidence" value="ECO:0007669"/>
    <property type="project" value="TreeGrafter"/>
</dbReference>
<dbReference type="GO" id="GO:0005975">
    <property type="term" value="P:carbohydrate metabolic process"/>
    <property type="evidence" value="ECO:0007669"/>
    <property type="project" value="InterPro"/>
</dbReference>
<evidence type="ECO:0008006" key="4">
    <source>
        <dbReference type="Google" id="ProtNLM"/>
    </source>
</evidence>
<accession>A0A9W8KAL4</accession>
<keyword evidence="1" id="KW-0862">Zinc</keyword>